<proteinExistence type="predicted"/>
<evidence type="ECO:0000313" key="1">
    <source>
        <dbReference type="EMBL" id="SET58572.1"/>
    </source>
</evidence>
<dbReference type="Proteomes" id="UP000242642">
    <property type="component" value="Unassembled WGS sequence"/>
</dbReference>
<name>A0A1I0FKI8_9GAMM</name>
<dbReference type="EMBL" id="FOHV01000043">
    <property type="protein sequence ID" value="SET58572.1"/>
    <property type="molecule type" value="Genomic_DNA"/>
</dbReference>
<dbReference type="AlphaFoldDB" id="A0A1I0FKI8"/>
<keyword evidence="2" id="KW-1185">Reference proteome</keyword>
<evidence type="ECO:0000313" key="2">
    <source>
        <dbReference type="Proteomes" id="UP000242642"/>
    </source>
</evidence>
<protein>
    <submittedName>
        <fullName evidence="1">Uncharacterized protein</fullName>
    </submittedName>
</protein>
<dbReference type="STRING" id="1123402.SAMN02583745_02799"/>
<dbReference type="OrthoDB" id="9785181at2"/>
<gene>
    <name evidence="1" type="ORF">SAMN02583745_02799</name>
</gene>
<accession>A0A1I0FKI8</accession>
<sequence length="558" mass="67484">MCNTQYNTEQLRFMSWLTSNQDRDIFSTLSSAITINWTRELLSTFKDRWDWYSISQNKSIPWTKELVIEFQKELCWFEGAEFLKIETIINDDDIFELLFNKYRGYFESDIWFYENLNWTVKKIAYYFELIDWEVCALSPNFMTQSEIFETYFNAFKNKSVIWPLDLKDTIRFLEKQRHNLDWDNLSSFDNLPWCDELIEHFKYDWNYTELVKNKKIHWLKEPLYSHILGHISASDYKLTQSVIDEQWFKIILAHTNRELDDDHCFLNSTEMNFDLKSKNESFTQEEFNWMHLSNLRLRDWNIELILNYAECWNWEVLSANPSIKWDEFDISQLAHKLDLIRLLKARPGYVWDANKLLPILVQFPWNEEHFYPCINWTIESIQLFFTDLNWGLLSRYGILNQSILSMFRKELHWKYLCFNYKTVNHQVVYEQFYEYWPIQILSNPHISFSEIDVLRFKASFEQIAYEEGEYELFLSSDQSNGRFKLSIPNIPWSDEVMKTVYKAINGRSLASCNQIQWSLDRLELIKDKDSFLGCKFDFISLEFIDILKLKELDAIKVQ</sequence>
<reference evidence="2" key="1">
    <citation type="submission" date="2016-10" db="EMBL/GenBank/DDBJ databases">
        <authorList>
            <person name="Varghese N."/>
            <person name="Submissions S."/>
        </authorList>
    </citation>
    <scope>NUCLEOTIDE SEQUENCE [LARGE SCALE GENOMIC DNA]</scope>
    <source>
        <strain evidence="2">DSM 18579</strain>
    </source>
</reference>
<organism evidence="1 2">
    <name type="scientific">Thorsellia anophelis DSM 18579</name>
    <dbReference type="NCBI Taxonomy" id="1123402"/>
    <lineage>
        <taxon>Bacteria</taxon>
        <taxon>Pseudomonadati</taxon>
        <taxon>Pseudomonadota</taxon>
        <taxon>Gammaproteobacteria</taxon>
        <taxon>Enterobacterales</taxon>
        <taxon>Thorselliaceae</taxon>
        <taxon>Thorsellia</taxon>
    </lineage>
</organism>
<dbReference type="RefSeq" id="WP_093322411.1">
    <property type="nucleotide sequence ID" value="NZ_FOHV01000043.1"/>
</dbReference>